<comment type="caution">
    <text evidence="14">The sequence shown here is derived from an EMBL/GenBank/DDBJ whole genome shotgun (WGS) entry which is preliminary data.</text>
</comment>
<name>A0A8T0U2G0_PANVG</name>
<evidence type="ECO:0000256" key="12">
    <source>
        <dbReference type="RuleBase" id="RU910715"/>
    </source>
</evidence>
<evidence type="ECO:0000256" key="6">
    <source>
        <dbReference type="ARBA" id="ARBA00022692"/>
    </source>
</evidence>
<keyword evidence="9 12" id="KW-0472">Membrane</keyword>
<dbReference type="PANTHER" id="PTHR10791">
    <property type="entry name" value="RAG1-ACTIVATING PROTEIN 1"/>
    <property type="match status" value="1"/>
</dbReference>
<dbReference type="EMBL" id="CM029042">
    <property type="protein sequence ID" value="KAG2617140.1"/>
    <property type="molecule type" value="Genomic_DNA"/>
</dbReference>
<feature type="transmembrane region" description="Helical" evidence="12">
    <location>
        <begin position="70"/>
        <end position="93"/>
    </location>
</feature>
<keyword evidence="4" id="KW-1003">Cell membrane</keyword>
<evidence type="ECO:0000313" key="15">
    <source>
        <dbReference type="Proteomes" id="UP000823388"/>
    </source>
</evidence>
<accession>A0A8T0U2G0</accession>
<organism evidence="14 15">
    <name type="scientific">Panicum virgatum</name>
    <name type="common">Blackwell switchgrass</name>
    <dbReference type="NCBI Taxonomy" id="38727"/>
    <lineage>
        <taxon>Eukaryota</taxon>
        <taxon>Viridiplantae</taxon>
        <taxon>Streptophyta</taxon>
        <taxon>Embryophyta</taxon>
        <taxon>Tracheophyta</taxon>
        <taxon>Spermatophyta</taxon>
        <taxon>Magnoliopsida</taxon>
        <taxon>Liliopsida</taxon>
        <taxon>Poales</taxon>
        <taxon>Poaceae</taxon>
        <taxon>PACMAD clade</taxon>
        <taxon>Panicoideae</taxon>
        <taxon>Panicodae</taxon>
        <taxon>Paniceae</taxon>
        <taxon>Panicinae</taxon>
        <taxon>Panicum</taxon>
        <taxon>Panicum sect. Hiantes</taxon>
    </lineage>
</organism>
<keyword evidence="6 12" id="KW-0812">Transmembrane</keyword>
<comment type="function">
    <text evidence="10">Mediates both low-affinity uptake and efflux of sugar across the plasma membrane.</text>
</comment>
<evidence type="ECO:0000256" key="1">
    <source>
        <dbReference type="ARBA" id="ARBA00004651"/>
    </source>
</evidence>
<dbReference type="PANTHER" id="PTHR10791:SF68">
    <property type="entry name" value="BIDIRECTIONAL SUGAR TRANSPORTER SWEET5"/>
    <property type="match status" value="1"/>
</dbReference>
<evidence type="ECO:0000256" key="11">
    <source>
        <dbReference type="ARBA" id="ARBA00038715"/>
    </source>
</evidence>
<feature type="transmembrane region" description="Helical" evidence="12">
    <location>
        <begin position="105"/>
        <end position="126"/>
    </location>
</feature>
<evidence type="ECO:0000313" key="14">
    <source>
        <dbReference type="EMBL" id="KAG2617140.1"/>
    </source>
</evidence>
<feature type="transmembrane region" description="Helical" evidence="12">
    <location>
        <begin position="192"/>
        <end position="213"/>
    </location>
</feature>
<dbReference type="FunFam" id="1.20.1280.290:FF:000001">
    <property type="entry name" value="Bidirectional sugar transporter SWEET"/>
    <property type="match status" value="1"/>
</dbReference>
<feature type="transmembrane region" description="Helical" evidence="12">
    <location>
        <begin position="164"/>
        <end position="186"/>
    </location>
</feature>
<keyword evidence="5 12" id="KW-0762">Sugar transport</keyword>
<dbReference type="Pfam" id="PF03083">
    <property type="entry name" value="MtN3_slv"/>
    <property type="match status" value="2"/>
</dbReference>
<feature type="transmembrane region" description="Helical" evidence="12">
    <location>
        <begin position="132"/>
        <end position="152"/>
    </location>
</feature>
<dbReference type="OrthoDB" id="409725at2759"/>
<evidence type="ECO:0000256" key="10">
    <source>
        <dbReference type="ARBA" id="ARBA00037238"/>
    </source>
</evidence>
<evidence type="ECO:0000256" key="9">
    <source>
        <dbReference type="ARBA" id="ARBA00023136"/>
    </source>
</evidence>
<dbReference type="InterPro" id="IPR004316">
    <property type="entry name" value="SWEET_rpt"/>
</dbReference>
<keyword evidence="7" id="KW-0677">Repeat</keyword>
<evidence type="ECO:0000256" key="3">
    <source>
        <dbReference type="ARBA" id="ARBA00022448"/>
    </source>
</evidence>
<feature type="transmembrane region" description="Helical" evidence="12">
    <location>
        <begin position="46"/>
        <end position="64"/>
    </location>
</feature>
<keyword evidence="15" id="KW-1185">Reference proteome</keyword>
<comment type="similarity">
    <text evidence="2 12">Belongs to the SWEET sugar transporter family.</text>
</comment>
<evidence type="ECO:0000256" key="4">
    <source>
        <dbReference type="ARBA" id="ARBA00022475"/>
    </source>
</evidence>
<evidence type="ECO:0000256" key="8">
    <source>
        <dbReference type="ARBA" id="ARBA00022989"/>
    </source>
</evidence>
<dbReference type="FunFam" id="1.20.1280.290:FF:000002">
    <property type="entry name" value="Bidirectional sugar transporter SWEET"/>
    <property type="match status" value="1"/>
</dbReference>
<comment type="function">
    <text evidence="12">Mediates both low-affinity uptake and efflux of sugar across the membrane.</text>
</comment>
<proteinExistence type="inferred from homology"/>
<gene>
    <name evidence="14" type="ORF">PVAP13_3NG178679</name>
</gene>
<feature type="transmembrane region" description="Helical" evidence="12">
    <location>
        <begin position="6"/>
        <end position="25"/>
    </location>
</feature>
<comment type="subcellular location">
    <subcellularLocation>
        <location evidence="1 12">Cell membrane</location>
        <topology evidence="1 12">Multi-pass membrane protein</topology>
    </subcellularLocation>
</comment>
<dbReference type="Gene3D" id="1.20.1280.290">
    <property type="match status" value="2"/>
</dbReference>
<dbReference type="AlphaFoldDB" id="A0A8T0U2G0"/>
<feature type="region of interest" description="Disordered" evidence="13">
    <location>
        <begin position="220"/>
        <end position="240"/>
    </location>
</feature>
<evidence type="ECO:0000256" key="5">
    <source>
        <dbReference type="ARBA" id="ARBA00022597"/>
    </source>
</evidence>
<evidence type="ECO:0000256" key="2">
    <source>
        <dbReference type="ARBA" id="ARBA00007809"/>
    </source>
</evidence>
<dbReference type="GO" id="GO:0005886">
    <property type="term" value="C:plasma membrane"/>
    <property type="evidence" value="ECO:0007669"/>
    <property type="project" value="UniProtKB-SubCell"/>
</dbReference>
<dbReference type="GO" id="GO:0051119">
    <property type="term" value="F:sugar transmembrane transporter activity"/>
    <property type="evidence" value="ECO:0007669"/>
    <property type="project" value="InterPro"/>
</dbReference>
<evidence type="ECO:0000256" key="13">
    <source>
        <dbReference type="SAM" id="MobiDB-lite"/>
    </source>
</evidence>
<comment type="subunit">
    <text evidence="11">Forms homooligomers and/or heterooligomers.</text>
</comment>
<evidence type="ECO:0000256" key="7">
    <source>
        <dbReference type="ARBA" id="ARBA00022737"/>
    </source>
</evidence>
<dbReference type="InterPro" id="IPR047664">
    <property type="entry name" value="SWEET"/>
</dbReference>
<protein>
    <recommendedName>
        <fullName evidence="12">Bidirectional sugar transporter SWEET</fullName>
    </recommendedName>
</protein>
<reference evidence="14" key="1">
    <citation type="submission" date="2020-05" db="EMBL/GenBank/DDBJ databases">
        <title>WGS assembly of Panicum virgatum.</title>
        <authorList>
            <person name="Lovell J.T."/>
            <person name="Jenkins J."/>
            <person name="Shu S."/>
            <person name="Juenger T.E."/>
            <person name="Schmutz J."/>
        </authorList>
    </citation>
    <scope>NUCLEOTIDE SEQUENCE</scope>
    <source>
        <strain evidence="14">AP13</strain>
    </source>
</reference>
<keyword evidence="3 12" id="KW-0813">Transport</keyword>
<sequence length="240" mass="26101">MVNADAVRNIVGIIGNVISFGLFLSPLPTFIQIVNKGDVEKFVPDPYLATFLNCALWVFYGLPIVHPNSILVVTINGTGLLIETVYLSIFFAYAPRPKRLKMLGVLAVELVFLAAVAAGVLLGAHTSDQRSLVVGSICIFFGTIMYAAPLTVMKRVITTKSVEYMPFTLSLVSFLNGVCWTTYALIRFDIFITIPNGLGTLLGLAQLILYFCYYGSTPNKPSDDSNSMELPVTAGDQGKN</sequence>
<keyword evidence="8 12" id="KW-1133">Transmembrane helix</keyword>
<dbReference type="Proteomes" id="UP000823388">
    <property type="component" value="Chromosome 3N"/>
</dbReference>